<dbReference type="STRING" id="931890.G8JM81"/>
<dbReference type="EMBL" id="CP002497">
    <property type="protein sequence ID" value="AET37652.1"/>
    <property type="molecule type" value="Genomic_DNA"/>
</dbReference>
<keyword evidence="4" id="KW-0677">Repeat</keyword>
<dbReference type="OMA" id="ESSAIWA"/>
<dbReference type="GO" id="GO:0000963">
    <property type="term" value="P:mitochondrial RNA processing"/>
    <property type="evidence" value="ECO:0007669"/>
    <property type="project" value="EnsemblFungi"/>
</dbReference>
<evidence type="ECO:0000256" key="6">
    <source>
        <dbReference type="ARBA" id="ARBA00044493"/>
    </source>
</evidence>
<evidence type="ECO:0000313" key="11">
    <source>
        <dbReference type="EMBL" id="AET37652.1"/>
    </source>
</evidence>
<protein>
    <recommendedName>
        <fullName evidence="8">Mitochondrial 15S rRNA processing factor CCM1</fullName>
    </recommendedName>
</protein>
<comment type="subunit">
    <text evidence="7">Binds to mitochondrial small subunit 15S rRNA.</text>
</comment>
<dbReference type="GO" id="GO:0008380">
    <property type="term" value="P:RNA splicing"/>
    <property type="evidence" value="ECO:0007669"/>
    <property type="project" value="UniProtKB-KW"/>
</dbReference>
<dbReference type="GO" id="GO:0005739">
    <property type="term" value="C:mitochondrion"/>
    <property type="evidence" value="ECO:0007669"/>
    <property type="project" value="UniProtKB-SubCell"/>
</dbReference>
<comment type="similarity">
    <text evidence="2">Belongs to the CCM1 family.</text>
</comment>
<dbReference type="HOGENOM" id="CLU_334653_0_0_1"/>
<dbReference type="GO" id="GO:2000234">
    <property type="term" value="P:positive regulation of rRNA processing"/>
    <property type="evidence" value="ECO:0007669"/>
    <property type="project" value="EnsemblFungi"/>
</dbReference>
<dbReference type="OrthoDB" id="185373at2759"/>
<evidence type="ECO:0000256" key="1">
    <source>
        <dbReference type="ARBA" id="ARBA00004173"/>
    </source>
</evidence>
<sequence length="860" mass="99371">MLLMNDVSRRSSSISPVIKRFVAMPSSMTTKRRPRRKIRRPNLNKKPITDLNEVSLGFDFSKGDEAHWKFKIKQLREFTKTLQQQIQKADELKKLQETMIEEGVSEDDNGSEIEKDAGLIFEGLSGAGTVGDTKQIPVKSPSLSGLIMTASKELDNILPSAVVCRINDDNLIVKALADKRHRDWNAIVDALYRSEKRLKGLSTGEIKQTLFHDVSGLSFESIKQVEEMLTESLGDGITSSASFYGFLFSQLSLLKPGTSAYNTAVINKMRQLLEVYDSNESENKFQMDNKIMHSCLKFAMKLKSFKDMEFFLTKFKNTYGIQPDRKNYNTILQFYLICDQSQQVWDAFGAMKFLSLEHRPDTRTYNTMLRLCNREKNYAKAIDLYNEMTDLKVAPDIQTFAYLAKTLAACSADSIVSEGKAESLRLMGWKYIHEIEKHWKLDQEALDDSTAHYVFSSMMALAAYDGDVGFTRALYYKYTTFKFKKNLAMAQVWNKGSLTYKTIWRQSLNPEMFNYLLMSYSRYSTTKLPLLAGYDAGAKLRRNIIFSVDYMGRYDKDQGINVNIPMLPVQELTNERQILLESRALWHFNLEFGGDQNLRASPIEQTREKLESFVQECNSYDEFKFKTLHEVATMKDSLVNHRVLNSIALVSYLTIPLRLGDYTEFLLRLKEFTYHQHELEEILSKLYSSVKVIEPEFTKKSYSDNQKQIATQKVELDNASRFISSMKHKIVSSNAIYELIMKAATKFGNVELATTTWNQRGKFRKTDAFRSLEESEQKEKDRIFAQLIVSFFVSQKMLTDAFSIILASKRYIKWTYSMVKPLHKELQRIEDFHTCERLLSVVNEKTKIQKLQDDIRELSL</sequence>
<dbReference type="RefSeq" id="XP_003644469.1">
    <property type="nucleotide sequence ID" value="XM_003644421.1"/>
</dbReference>
<comment type="subcellular location">
    <subcellularLocation>
        <location evidence="1">Mitochondrion</location>
    </subcellularLocation>
</comment>
<name>G8JM81_ERECY</name>
<proteinExistence type="inferred from homology"/>
<dbReference type="KEGG" id="erc:Ecym_1424"/>
<dbReference type="Proteomes" id="UP000006790">
    <property type="component" value="Chromosome 1"/>
</dbReference>
<dbReference type="GeneID" id="11470382"/>
<dbReference type="GO" id="GO:0019843">
    <property type="term" value="F:rRNA binding"/>
    <property type="evidence" value="ECO:0007669"/>
    <property type="project" value="EnsemblFungi"/>
</dbReference>
<evidence type="ECO:0000256" key="2">
    <source>
        <dbReference type="ARBA" id="ARBA00006192"/>
    </source>
</evidence>
<feature type="coiled-coil region" evidence="10">
    <location>
        <begin position="72"/>
        <end position="102"/>
    </location>
</feature>
<dbReference type="Gene3D" id="1.25.40.10">
    <property type="entry name" value="Tetratricopeptide repeat domain"/>
    <property type="match status" value="1"/>
</dbReference>
<comment type="function">
    <text evidence="6">Regulates mitochondrial small subunit maturation by controlling 15S rRNA 5'-end processing. Localizes to the 5' precursor of the 15S rRNA in a position that is subsequently occupied by mS47 in the mature yeast mtSSU. Uses structure and sequence-specific RNA recognition, binding to a single-stranded region of the precursor and specifically recognizing bases -6 to -1. The exchange of Ccm1 for mS47 is coupled to the irreversible removal of precursor rRNA that is accompanied by conformational changes of the mitoribosomal proteins uS5m and mS26. These conformational changes signal completion of 5'-end rRNA processing through protection of the mature 5'-end of the 15S rRNA and stabilization of mS47. The removal of the 5' precursor together with the dissociation of Ccm1 may be catalyzed by the 5'-3' exoribonuclease Pet127. Involved in the specific removal of group I introns in mitochondrial encoded transcripts.</text>
</comment>
<dbReference type="PANTHER" id="PTHR47936:SF1">
    <property type="entry name" value="PENTATRICOPEPTIDE REPEAT-CONTAINING PROTEIN GUN1, CHLOROPLASTIC"/>
    <property type="match status" value="1"/>
</dbReference>
<keyword evidence="12" id="KW-1185">Reference proteome</keyword>
<dbReference type="PROSITE" id="PS51375">
    <property type="entry name" value="PPR"/>
    <property type="match status" value="1"/>
</dbReference>
<dbReference type="eggNOG" id="ENOG502QUX2">
    <property type="taxonomic scope" value="Eukaryota"/>
</dbReference>
<dbReference type="GO" id="GO:0031930">
    <property type="term" value="P:mitochondria-nucleus signaling pathway"/>
    <property type="evidence" value="ECO:0007669"/>
    <property type="project" value="TreeGrafter"/>
</dbReference>
<dbReference type="InterPro" id="IPR002885">
    <property type="entry name" value="PPR_rpt"/>
</dbReference>
<evidence type="ECO:0000256" key="7">
    <source>
        <dbReference type="ARBA" id="ARBA00044511"/>
    </source>
</evidence>
<dbReference type="InterPro" id="IPR011990">
    <property type="entry name" value="TPR-like_helical_dom_sf"/>
</dbReference>
<evidence type="ECO:0000256" key="8">
    <source>
        <dbReference type="ARBA" id="ARBA00044527"/>
    </source>
</evidence>
<dbReference type="GO" id="GO:0016072">
    <property type="term" value="P:rRNA metabolic process"/>
    <property type="evidence" value="ECO:0007669"/>
    <property type="project" value="EnsemblFungi"/>
</dbReference>
<dbReference type="Pfam" id="PF13041">
    <property type="entry name" value="PPR_2"/>
    <property type="match status" value="1"/>
</dbReference>
<evidence type="ECO:0000313" key="12">
    <source>
        <dbReference type="Proteomes" id="UP000006790"/>
    </source>
</evidence>
<keyword evidence="5" id="KW-0508">mRNA splicing</keyword>
<keyword evidence="3" id="KW-0507">mRNA processing</keyword>
<evidence type="ECO:0000256" key="10">
    <source>
        <dbReference type="SAM" id="Coils"/>
    </source>
</evidence>
<dbReference type="GO" id="GO:0006397">
    <property type="term" value="P:mRNA processing"/>
    <property type="evidence" value="ECO:0007669"/>
    <property type="project" value="UniProtKB-KW"/>
</dbReference>
<dbReference type="PANTHER" id="PTHR47936">
    <property type="entry name" value="PPR_LONG DOMAIN-CONTAINING PROTEIN"/>
    <property type="match status" value="1"/>
</dbReference>
<dbReference type="InParanoid" id="G8JM81"/>
<organism evidence="11 12">
    <name type="scientific">Eremothecium cymbalariae (strain CBS 270.75 / DBVPG 7215 / KCTC 17166 / NRRL Y-17582)</name>
    <name type="common">Yeast</name>
    <dbReference type="NCBI Taxonomy" id="931890"/>
    <lineage>
        <taxon>Eukaryota</taxon>
        <taxon>Fungi</taxon>
        <taxon>Dikarya</taxon>
        <taxon>Ascomycota</taxon>
        <taxon>Saccharomycotina</taxon>
        <taxon>Saccharomycetes</taxon>
        <taxon>Saccharomycetales</taxon>
        <taxon>Saccharomycetaceae</taxon>
        <taxon>Eremothecium</taxon>
    </lineage>
</organism>
<reference evidence="12" key="1">
    <citation type="journal article" date="2012" name="G3 (Bethesda)">
        <title>Pichia sorbitophila, an interspecies yeast hybrid reveals early steps of genome resolution following polyploidization.</title>
        <authorList>
            <person name="Leh Louis V."/>
            <person name="Despons L."/>
            <person name="Friedrich A."/>
            <person name="Martin T."/>
            <person name="Durrens P."/>
            <person name="Casaregola S."/>
            <person name="Neuveglise C."/>
            <person name="Fairhead C."/>
            <person name="Marck C."/>
            <person name="Cruz J.A."/>
            <person name="Straub M.L."/>
            <person name="Kugler V."/>
            <person name="Sacerdot C."/>
            <person name="Uzunov Z."/>
            <person name="Thierry A."/>
            <person name="Weiss S."/>
            <person name="Bleykasten C."/>
            <person name="De Montigny J."/>
            <person name="Jacques N."/>
            <person name="Jung P."/>
            <person name="Lemaire M."/>
            <person name="Mallet S."/>
            <person name="Morel G."/>
            <person name="Richard G.F."/>
            <person name="Sarkar A."/>
            <person name="Savel G."/>
            <person name="Schacherer J."/>
            <person name="Seret M.L."/>
            <person name="Talla E."/>
            <person name="Samson G."/>
            <person name="Jubin C."/>
            <person name="Poulain J."/>
            <person name="Vacherie B."/>
            <person name="Barbe V."/>
            <person name="Pelletier E."/>
            <person name="Sherman D.J."/>
            <person name="Westhof E."/>
            <person name="Weissenbach J."/>
            <person name="Baret P.V."/>
            <person name="Wincker P."/>
            <person name="Gaillardin C."/>
            <person name="Dujon B."/>
            <person name="Souciet J.L."/>
        </authorList>
    </citation>
    <scope>NUCLEOTIDE SEQUENCE [LARGE SCALE GENOMIC DNA]</scope>
    <source>
        <strain evidence="12">CBS 270.75 / DBVPG 7215 / KCTC 17166 / NRRL Y-17582</strain>
    </source>
</reference>
<evidence type="ECO:0000256" key="5">
    <source>
        <dbReference type="ARBA" id="ARBA00023187"/>
    </source>
</evidence>
<evidence type="ECO:0000256" key="9">
    <source>
        <dbReference type="PROSITE-ProRule" id="PRU00708"/>
    </source>
</evidence>
<keyword evidence="10" id="KW-0175">Coiled coil</keyword>
<dbReference type="NCBIfam" id="TIGR00756">
    <property type="entry name" value="PPR"/>
    <property type="match status" value="1"/>
</dbReference>
<feature type="repeat" description="PPR" evidence="9">
    <location>
        <begin position="361"/>
        <end position="395"/>
    </location>
</feature>
<dbReference type="FunCoup" id="G8JM81">
    <property type="interactions" value="119"/>
</dbReference>
<evidence type="ECO:0000256" key="4">
    <source>
        <dbReference type="ARBA" id="ARBA00022737"/>
    </source>
</evidence>
<dbReference type="AlphaFoldDB" id="G8JM81"/>
<evidence type="ECO:0000256" key="3">
    <source>
        <dbReference type="ARBA" id="ARBA00022664"/>
    </source>
</evidence>
<gene>
    <name evidence="11" type="ordered locus">Ecym_1424</name>
</gene>
<accession>G8JM81</accession>